<feature type="region of interest" description="Disordered" evidence="1">
    <location>
        <begin position="972"/>
        <end position="997"/>
    </location>
</feature>
<feature type="region of interest" description="Disordered" evidence="1">
    <location>
        <begin position="457"/>
        <end position="519"/>
    </location>
</feature>
<feature type="region of interest" description="Disordered" evidence="1">
    <location>
        <begin position="889"/>
        <end position="932"/>
    </location>
</feature>
<dbReference type="AlphaFoldDB" id="A0AAX6MTW8"/>
<feature type="compositionally biased region" description="Polar residues" evidence="1">
    <location>
        <begin position="336"/>
        <end position="351"/>
    </location>
</feature>
<gene>
    <name evidence="2" type="ORF">Daesc_001380</name>
</gene>
<protein>
    <submittedName>
        <fullName evidence="2">Uncharacterized protein</fullName>
    </submittedName>
</protein>
<dbReference type="EMBL" id="JBANMG010000002">
    <property type="protein sequence ID" value="KAK6956110.1"/>
    <property type="molecule type" value="Genomic_DNA"/>
</dbReference>
<feature type="compositionally biased region" description="Low complexity" evidence="1">
    <location>
        <begin position="124"/>
        <end position="138"/>
    </location>
</feature>
<dbReference type="Proteomes" id="UP001369815">
    <property type="component" value="Unassembled WGS sequence"/>
</dbReference>
<feature type="compositionally biased region" description="Basic and acidic residues" evidence="1">
    <location>
        <begin position="705"/>
        <end position="714"/>
    </location>
</feature>
<feature type="compositionally biased region" description="Polar residues" evidence="1">
    <location>
        <begin position="904"/>
        <end position="925"/>
    </location>
</feature>
<proteinExistence type="predicted"/>
<feature type="compositionally biased region" description="Basic and acidic residues" evidence="1">
    <location>
        <begin position="191"/>
        <end position="210"/>
    </location>
</feature>
<feature type="compositionally biased region" description="Polar residues" evidence="1">
    <location>
        <begin position="570"/>
        <end position="590"/>
    </location>
</feature>
<feature type="compositionally biased region" description="Polar residues" evidence="1">
    <location>
        <begin position="260"/>
        <end position="294"/>
    </location>
</feature>
<evidence type="ECO:0000256" key="1">
    <source>
        <dbReference type="SAM" id="MobiDB-lite"/>
    </source>
</evidence>
<feature type="compositionally biased region" description="Polar residues" evidence="1">
    <location>
        <begin position="766"/>
        <end position="788"/>
    </location>
</feature>
<feature type="compositionally biased region" description="Low complexity" evidence="1">
    <location>
        <begin position="89"/>
        <end position="100"/>
    </location>
</feature>
<feature type="compositionally biased region" description="Polar residues" evidence="1">
    <location>
        <begin position="740"/>
        <end position="750"/>
    </location>
</feature>
<evidence type="ECO:0000313" key="2">
    <source>
        <dbReference type="EMBL" id="KAK6956110.1"/>
    </source>
</evidence>
<feature type="compositionally biased region" description="Polar residues" evidence="1">
    <location>
        <begin position="154"/>
        <end position="186"/>
    </location>
</feature>
<feature type="region of interest" description="Disordered" evidence="1">
    <location>
        <begin position="1"/>
        <end position="390"/>
    </location>
</feature>
<feature type="region of interest" description="Disordered" evidence="1">
    <location>
        <begin position="740"/>
        <end position="836"/>
    </location>
</feature>
<name>A0AAX6MTW8_9PEZI</name>
<reference evidence="2 3" key="1">
    <citation type="journal article" date="2024" name="Front Chem Biol">
        <title>Unveiling the potential of Daldinia eschscholtzii MFLUCC 19-0629 through bioactivity and bioinformatics studies for enhanced sustainable agriculture production.</title>
        <authorList>
            <person name="Brooks S."/>
            <person name="Weaver J.A."/>
            <person name="Klomchit A."/>
            <person name="Alharthi S.A."/>
            <person name="Onlamun T."/>
            <person name="Nurani R."/>
            <person name="Vong T.K."/>
            <person name="Alberti F."/>
            <person name="Greco C."/>
        </authorList>
    </citation>
    <scope>NUCLEOTIDE SEQUENCE [LARGE SCALE GENOMIC DNA]</scope>
    <source>
        <strain evidence="2">MFLUCC 19-0629</strain>
    </source>
</reference>
<evidence type="ECO:0000313" key="3">
    <source>
        <dbReference type="Proteomes" id="UP001369815"/>
    </source>
</evidence>
<feature type="region of interest" description="Disordered" evidence="1">
    <location>
        <begin position="569"/>
        <end position="598"/>
    </location>
</feature>
<accession>A0AAX6MTW8</accession>
<comment type="caution">
    <text evidence="2">The sequence shown here is derived from an EMBL/GenBank/DDBJ whole genome shotgun (WGS) entry which is preliminary data.</text>
</comment>
<keyword evidence="3" id="KW-1185">Reference proteome</keyword>
<feature type="compositionally biased region" description="Polar residues" evidence="1">
    <location>
        <begin position="669"/>
        <end position="688"/>
    </location>
</feature>
<feature type="compositionally biased region" description="Basic and acidic residues" evidence="1">
    <location>
        <begin position="295"/>
        <end position="309"/>
    </location>
</feature>
<organism evidence="2 3">
    <name type="scientific">Daldinia eschscholtzii</name>
    <dbReference type="NCBI Taxonomy" id="292717"/>
    <lineage>
        <taxon>Eukaryota</taxon>
        <taxon>Fungi</taxon>
        <taxon>Dikarya</taxon>
        <taxon>Ascomycota</taxon>
        <taxon>Pezizomycotina</taxon>
        <taxon>Sordariomycetes</taxon>
        <taxon>Xylariomycetidae</taxon>
        <taxon>Xylariales</taxon>
        <taxon>Hypoxylaceae</taxon>
        <taxon>Daldinia</taxon>
    </lineage>
</organism>
<feature type="compositionally biased region" description="Polar residues" evidence="1">
    <location>
        <begin position="1"/>
        <end position="25"/>
    </location>
</feature>
<sequence length="997" mass="107338">MNEGSYNNVVRSNSPFSPMTPSTPNAYKANVNRTKTRKWVEAKVQSYDGDDWGNEYEDEYGEPEPEPEPEPAPRVAALRQQANSQQPRSFSQSSGSMVSSLNRPSPFGARDPNGPPSLHIQTGADSVSRTVDTTTSADQGSASSRFSLRDTGRTTEQSRFNDINTSESGSRPWAQRTSSSSPTKFSNLVRPSDHYNRPDEDRENDGRFKESGGLSVEGSYGRNNMLEPEGDPTNRRRLSTSPKLPDLARMSGFGDDFFSTAGNYNPQARSGLSTITDVQQTDGTGNTSNASPRLNNERRDTFGISEEKNPSSTLAGPKLEPNPQIIMPPPDADLEPNNSNAANTTQQSTVPRPQLPGTWVSETISVGSGHPTPTERVEGSGPALGSVANANVSPMGMRHAEPADLEPTTAVRQLPSKYDDLDATAENKAMRTSEEDFNNATGKHDQNVASKVIAAGPGYHPTPPSLPPLKTDNQLSSLSSAASLDKREASGATNMGLPTSQYSNSPPHQDTTVSSSFAPTAPLNPRRSIIAPAEFVTPTIQERKSTMSTVDTASPEKESDKLREEIIKSLSASPATTPDASTILDASNTAFDPAQGGLTRESTYLSGVYDDYLAPVEDKSLQETGLLLKQGPKPASYGFGENEPESGQDLQKGNNFPEIRPLSPHRSPGQDTAHPQNRFSWENDQGKGTPNPSVVVPSVSTAPEDSNKSNRIENEPAQVTEPDAIDTLPSALKVRTESRATISHQISDVSSRAPGDLSIAGLDSPSPVSLVTDNGRRTQSTAPETSRLSLAEEKEQVLIQSSSTTSSTEHHPALTQPIESTNEPPPTLQPAFTIQPSPQPKIMAFRDILNIVSIEQRIQKFDETRAQFYSMDSGLSNWILYMQSQPEHGTGSTMPVGGRMSPSGIKSTSQQPHHQHYSNVNSPDAPTQRGRAASGNLQHMFTGQNNFGSSGGQVGTKSKEFLQAAGAFGNKGMKSGMKLFNKGKNKLRGTGDKSFFQ</sequence>
<feature type="compositionally biased region" description="Polar residues" evidence="1">
    <location>
        <begin position="491"/>
        <end position="518"/>
    </location>
</feature>
<feature type="compositionally biased region" description="Low complexity" evidence="1">
    <location>
        <begin position="690"/>
        <end position="700"/>
    </location>
</feature>
<feature type="region of interest" description="Disordered" evidence="1">
    <location>
        <begin position="632"/>
        <end position="727"/>
    </location>
</feature>
<feature type="compositionally biased region" description="Acidic residues" evidence="1">
    <location>
        <begin position="48"/>
        <end position="69"/>
    </location>
</feature>